<evidence type="ECO:0000313" key="1">
    <source>
        <dbReference type="EMBL" id="DAD83835.1"/>
    </source>
</evidence>
<name>A0A8S5MPH8_9CAUD</name>
<protein>
    <submittedName>
        <fullName evidence="1">Acid phosphatase</fullName>
    </submittedName>
</protein>
<sequence>MDLKGNQVIAVDFDGTLCKQAWPEIGEENGILIEHLKAQQAAGARLILWTNREGDLLKEAVDWCKEHGLTFDTVNANLPELIDLYKNDCRKIAADIYIDDKAVNPVPYRHAAGMFGFNPYANPIDKAEFEKRRTDDGYTRTI</sequence>
<dbReference type="InterPro" id="IPR023214">
    <property type="entry name" value="HAD_sf"/>
</dbReference>
<reference evidence="1" key="1">
    <citation type="journal article" date="2021" name="Proc. Natl. Acad. Sci. U.S.A.">
        <title>A Catalog of Tens of Thousands of Viruses from Human Metagenomes Reveals Hidden Associations with Chronic Diseases.</title>
        <authorList>
            <person name="Tisza M.J."/>
            <person name="Buck C.B."/>
        </authorList>
    </citation>
    <scope>NUCLEOTIDE SEQUENCE</scope>
    <source>
        <strain evidence="1">CtJfU3</strain>
    </source>
</reference>
<accession>A0A8S5MPH8</accession>
<dbReference type="InterPro" id="IPR036412">
    <property type="entry name" value="HAD-like_sf"/>
</dbReference>
<dbReference type="SUPFAM" id="SSF56784">
    <property type="entry name" value="HAD-like"/>
    <property type="match status" value="1"/>
</dbReference>
<dbReference type="Gene3D" id="3.40.50.1000">
    <property type="entry name" value="HAD superfamily/HAD-like"/>
    <property type="match status" value="1"/>
</dbReference>
<proteinExistence type="predicted"/>
<organism evidence="1">
    <name type="scientific">Myoviridae sp. ctJfU3</name>
    <dbReference type="NCBI Taxonomy" id="2826638"/>
    <lineage>
        <taxon>Viruses</taxon>
        <taxon>Duplodnaviria</taxon>
        <taxon>Heunggongvirae</taxon>
        <taxon>Uroviricota</taxon>
        <taxon>Caudoviricetes</taxon>
    </lineage>
</organism>
<dbReference type="EMBL" id="BK014944">
    <property type="protein sequence ID" value="DAD83835.1"/>
    <property type="molecule type" value="Genomic_DNA"/>
</dbReference>